<reference evidence="1" key="1">
    <citation type="submission" date="2023-07" db="EMBL/GenBank/DDBJ databases">
        <title>Chromosome-level Genome Assembly of Striped Snakehead (Channa striata).</title>
        <authorList>
            <person name="Liu H."/>
        </authorList>
    </citation>
    <scope>NUCLEOTIDE SEQUENCE</scope>
    <source>
        <strain evidence="1">Gz</strain>
        <tissue evidence="1">Muscle</tissue>
    </source>
</reference>
<keyword evidence="2" id="KW-1185">Reference proteome</keyword>
<evidence type="ECO:0000313" key="1">
    <source>
        <dbReference type="EMBL" id="KAK2856373.1"/>
    </source>
</evidence>
<dbReference type="EMBL" id="JAUPFM010000003">
    <property type="protein sequence ID" value="KAK2856373.1"/>
    <property type="molecule type" value="Genomic_DNA"/>
</dbReference>
<evidence type="ECO:0000313" key="2">
    <source>
        <dbReference type="Proteomes" id="UP001187415"/>
    </source>
</evidence>
<accession>A0AA88SY69</accession>
<comment type="caution">
    <text evidence="1">The sequence shown here is derived from an EMBL/GenBank/DDBJ whole genome shotgun (WGS) entry which is preliminary data.</text>
</comment>
<protein>
    <submittedName>
        <fullName evidence="1">Uncharacterized protein</fullName>
    </submittedName>
</protein>
<organism evidence="1 2">
    <name type="scientific">Channa striata</name>
    <name type="common">Snakehead murrel</name>
    <name type="synonym">Ophicephalus striatus</name>
    <dbReference type="NCBI Taxonomy" id="64152"/>
    <lineage>
        <taxon>Eukaryota</taxon>
        <taxon>Metazoa</taxon>
        <taxon>Chordata</taxon>
        <taxon>Craniata</taxon>
        <taxon>Vertebrata</taxon>
        <taxon>Euteleostomi</taxon>
        <taxon>Actinopterygii</taxon>
        <taxon>Neopterygii</taxon>
        <taxon>Teleostei</taxon>
        <taxon>Neoteleostei</taxon>
        <taxon>Acanthomorphata</taxon>
        <taxon>Anabantaria</taxon>
        <taxon>Anabantiformes</taxon>
        <taxon>Channoidei</taxon>
        <taxon>Channidae</taxon>
        <taxon>Channa</taxon>
    </lineage>
</organism>
<dbReference type="Proteomes" id="UP001187415">
    <property type="component" value="Unassembled WGS sequence"/>
</dbReference>
<name>A0AA88SY69_CHASR</name>
<gene>
    <name evidence="1" type="ORF">Q5P01_005108</name>
</gene>
<sequence>MITSHLSEPHHSNSQDALEKISVISVSLSVRWTWKFDSGTRLFSSEFALVSQIQGEVMSRLIENIGVISLDAVKVLTDADFHRDCDIQSLTRIDLNELFPGSDKLKLRRQIFEIIQKQPNDDNKDMNEYIPHESAALINDGVLDRYLHMLKDIRTQVLNLQTSLDRHIYLVENQLGLKTNRGSSATTAPIEAGCSEKSGNFQATKVLEWVKDFWSKSSGGRTAQTKDTVICKVVVSGKTFNAHLQLLEKVKLMAHVLVQMLKQPCMRLKLVNLLSWC</sequence>
<proteinExistence type="predicted"/>
<dbReference type="AlphaFoldDB" id="A0AA88SY69"/>